<reference evidence="1 2" key="2">
    <citation type="journal article" date="2022" name="Mol. Ecol. Resour.">
        <title>The genomes of chicory, endive, great burdock and yacon provide insights into Asteraceae paleo-polyploidization history and plant inulin production.</title>
        <authorList>
            <person name="Fan W."/>
            <person name="Wang S."/>
            <person name="Wang H."/>
            <person name="Wang A."/>
            <person name="Jiang F."/>
            <person name="Liu H."/>
            <person name="Zhao H."/>
            <person name="Xu D."/>
            <person name="Zhang Y."/>
        </authorList>
    </citation>
    <scope>NUCLEOTIDE SEQUENCE [LARGE SCALE GENOMIC DNA]</scope>
    <source>
        <strain evidence="2">cv. Punajuju</strain>
        <tissue evidence="1">Leaves</tissue>
    </source>
</reference>
<dbReference type="Proteomes" id="UP001055811">
    <property type="component" value="Linkage Group LG08"/>
</dbReference>
<evidence type="ECO:0000313" key="1">
    <source>
        <dbReference type="EMBL" id="KAI3700603.1"/>
    </source>
</evidence>
<protein>
    <submittedName>
        <fullName evidence="1">Uncharacterized protein</fullName>
    </submittedName>
</protein>
<accession>A0ACB8ZSJ9</accession>
<dbReference type="EMBL" id="CM042016">
    <property type="protein sequence ID" value="KAI3700603.1"/>
    <property type="molecule type" value="Genomic_DNA"/>
</dbReference>
<gene>
    <name evidence="1" type="ORF">L2E82_45239</name>
</gene>
<comment type="caution">
    <text evidence="1">The sequence shown here is derived from an EMBL/GenBank/DDBJ whole genome shotgun (WGS) entry which is preliminary data.</text>
</comment>
<name>A0ACB8ZSJ9_CICIN</name>
<proteinExistence type="predicted"/>
<organism evidence="1 2">
    <name type="scientific">Cichorium intybus</name>
    <name type="common">Chicory</name>
    <dbReference type="NCBI Taxonomy" id="13427"/>
    <lineage>
        <taxon>Eukaryota</taxon>
        <taxon>Viridiplantae</taxon>
        <taxon>Streptophyta</taxon>
        <taxon>Embryophyta</taxon>
        <taxon>Tracheophyta</taxon>
        <taxon>Spermatophyta</taxon>
        <taxon>Magnoliopsida</taxon>
        <taxon>eudicotyledons</taxon>
        <taxon>Gunneridae</taxon>
        <taxon>Pentapetalae</taxon>
        <taxon>asterids</taxon>
        <taxon>campanulids</taxon>
        <taxon>Asterales</taxon>
        <taxon>Asteraceae</taxon>
        <taxon>Cichorioideae</taxon>
        <taxon>Cichorieae</taxon>
        <taxon>Cichoriinae</taxon>
        <taxon>Cichorium</taxon>
    </lineage>
</organism>
<reference evidence="2" key="1">
    <citation type="journal article" date="2022" name="Mol. Ecol. Resour.">
        <title>The genomes of chicory, endive, great burdock and yacon provide insights into Asteraceae palaeo-polyploidization history and plant inulin production.</title>
        <authorList>
            <person name="Fan W."/>
            <person name="Wang S."/>
            <person name="Wang H."/>
            <person name="Wang A."/>
            <person name="Jiang F."/>
            <person name="Liu H."/>
            <person name="Zhao H."/>
            <person name="Xu D."/>
            <person name="Zhang Y."/>
        </authorList>
    </citation>
    <scope>NUCLEOTIDE SEQUENCE [LARGE SCALE GENOMIC DNA]</scope>
    <source>
        <strain evidence="2">cv. Punajuju</strain>
    </source>
</reference>
<keyword evidence="2" id="KW-1185">Reference proteome</keyword>
<evidence type="ECO:0000313" key="2">
    <source>
        <dbReference type="Proteomes" id="UP001055811"/>
    </source>
</evidence>
<sequence length="173" mass="19287">MPSSLSRSSTFTQSSRSNRMWSWCADKSRPCSFISHQVEEIRMRGRNEIRYLWESEAEEGKVLVNLRKLDVAYCSNLVSLGEKEEDDCGSNLTSLRTLRVFSCKSLEHCICPDSIESLSIDCCDSITSVSFPTDSKSSGSMKEDFLITMEILSSHGVCGDRTGTPATATMRSI</sequence>